<reference evidence="1 2" key="1">
    <citation type="journal article" date="2018" name="Nat. Ecol. Evol.">
        <title>Pezizomycetes genomes reveal the molecular basis of ectomycorrhizal truffle lifestyle.</title>
        <authorList>
            <person name="Murat C."/>
            <person name="Payen T."/>
            <person name="Noel B."/>
            <person name="Kuo A."/>
            <person name="Morin E."/>
            <person name="Chen J."/>
            <person name="Kohler A."/>
            <person name="Krizsan K."/>
            <person name="Balestrini R."/>
            <person name="Da Silva C."/>
            <person name="Montanini B."/>
            <person name="Hainaut M."/>
            <person name="Levati E."/>
            <person name="Barry K.W."/>
            <person name="Belfiori B."/>
            <person name="Cichocki N."/>
            <person name="Clum A."/>
            <person name="Dockter R.B."/>
            <person name="Fauchery L."/>
            <person name="Guy J."/>
            <person name="Iotti M."/>
            <person name="Le Tacon F."/>
            <person name="Lindquist E.A."/>
            <person name="Lipzen A."/>
            <person name="Malagnac F."/>
            <person name="Mello A."/>
            <person name="Molinier V."/>
            <person name="Miyauchi S."/>
            <person name="Poulain J."/>
            <person name="Riccioni C."/>
            <person name="Rubini A."/>
            <person name="Sitrit Y."/>
            <person name="Splivallo R."/>
            <person name="Traeger S."/>
            <person name="Wang M."/>
            <person name="Zifcakova L."/>
            <person name="Wipf D."/>
            <person name="Zambonelli A."/>
            <person name="Paolocci F."/>
            <person name="Nowrousian M."/>
            <person name="Ottonello S."/>
            <person name="Baldrian P."/>
            <person name="Spatafora J.W."/>
            <person name="Henrissat B."/>
            <person name="Nagy L.G."/>
            <person name="Aury J.M."/>
            <person name="Wincker P."/>
            <person name="Grigoriev I.V."/>
            <person name="Bonfante P."/>
            <person name="Martin F.M."/>
        </authorList>
    </citation>
    <scope>NUCLEOTIDE SEQUENCE [LARGE SCALE GENOMIC DNA]</scope>
    <source>
        <strain evidence="1 2">ATCC MYA-4762</strain>
    </source>
</reference>
<dbReference type="EMBL" id="ML121546">
    <property type="protein sequence ID" value="RPB23444.1"/>
    <property type="molecule type" value="Genomic_DNA"/>
</dbReference>
<dbReference type="Proteomes" id="UP000267821">
    <property type="component" value="Unassembled WGS sequence"/>
</dbReference>
<evidence type="ECO:0000313" key="2">
    <source>
        <dbReference type="Proteomes" id="UP000267821"/>
    </source>
</evidence>
<organism evidence="1 2">
    <name type="scientific">Terfezia boudieri ATCC MYA-4762</name>
    <dbReference type="NCBI Taxonomy" id="1051890"/>
    <lineage>
        <taxon>Eukaryota</taxon>
        <taxon>Fungi</taxon>
        <taxon>Dikarya</taxon>
        <taxon>Ascomycota</taxon>
        <taxon>Pezizomycotina</taxon>
        <taxon>Pezizomycetes</taxon>
        <taxon>Pezizales</taxon>
        <taxon>Pezizaceae</taxon>
        <taxon>Terfezia</taxon>
    </lineage>
</organism>
<name>A0A3N4LKM4_9PEZI</name>
<keyword evidence="2" id="KW-1185">Reference proteome</keyword>
<gene>
    <name evidence="1" type="ORF">L211DRAFT_269078</name>
</gene>
<evidence type="ECO:0000313" key="1">
    <source>
        <dbReference type="EMBL" id="RPB23444.1"/>
    </source>
</evidence>
<proteinExistence type="predicted"/>
<accession>A0A3N4LKM4</accession>
<protein>
    <submittedName>
        <fullName evidence="1">Uncharacterized protein</fullName>
    </submittedName>
</protein>
<dbReference type="AlphaFoldDB" id="A0A3N4LKM4"/>
<dbReference type="InParanoid" id="A0A3N4LKM4"/>
<sequence length="126" mass="14322">MSTVVSKISGTESFCKVAALVYYTPSAYCRKIIGKFTGREEAQELRFYCSSRAIRKPEVSLSHTYTVIRVVIEALEARELCCLKNNRSSIAAFIGVYMEVLPDRGQGREISEQDRLERGKQRQSLF</sequence>